<dbReference type="Gene3D" id="3.90.550.10">
    <property type="entry name" value="Spore Coat Polysaccharide Biosynthesis Protein SpsA, Chain A"/>
    <property type="match status" value="1"/>
</dbReference>
<evidence type="ECO:0000259" key="1">
    <source>
        <dbReference type="Pfam" id="PF00535"/>
    </source>
</evidence>
<name>D2Q6R3_BIFDB</name>
<dbReference type="Proteomes" id="UP000008693">
    <property type="component" value="Chromosome"/>
</dbReference>
<evidence type="ECO:0000313" key="3">
    <source>
        <dbReference type="Proteomes" id="UP000008693"/>
    </source>
</evidence>
<dbReference type="GO" id="GO:0016740">
    <property type="term" value="F:transferase activity"/>
    <property type="evidence" value="ECO:0007669"/>
    <property type="project" value="UniProtKB-KW"/>
</dbReference>
<dbReference type="STRING" id="401473.BDP_2034"/>
<protein>
    <submittedName>
        <fullName evidence="2">Glycosyl transferase family 2</fullName>
    </submittedName>
</protein>
<organism evidence="2 3">
    <name type="scientific">Bifidobacterium dentium (strain ATCC 27534 / DSM 20436 / JCM 1195 / Bd1)</name>
    <dbReference type="NCBI Taxonomy" id="401473"/>
    <lineage>
        <taxon>Bacteria</taxon>
        <taxon>Bacillati</taxon>
        <taxon>Actinomycetota</taxon>
        <taxon>Actinomycetes</taxon>
        <taxon>Bifidobacteriales</taxon>
        <taxon>Bifidobacteriaceae</taxon>
        <taxon>Bifidobacterium</taxon>
    </lineage>
</organism>
<dbReference type="CAZy" id="GT2">
    <property type="family name" value="Glycosyltransferase Family 2"/>
</dbReference>
<dbReference type="PANTHER" id="PTHR43685">
    <property type="entry name" value="GLYCOSYLTRANSFERASE"/>
    <property type="match status" value="1"/>
</dbReference>
<dbReference type="HOGENOM" id="CLU_025996_0_0_11"/>
<keyword evidence="2" id="KW-0808">Transferase</keyword>
<accession>D2Q6R3</accession>
<dbReference type="eggNOG" id="COG0463">
    <property type="taxonomic scope" value="Bacteria"/>
</dbReference>
<sequence>MPKVSVVIPTFNRADTIGDSIKSVLEQTFKDFEVIVVDDGSTDGTESVVAAFGDSRIKYIMQDNAGACAARNNGIRHANGEYIAFQDSDDYWMPRKLERQLQNISLHDSKIDICKMHSAGLPKDEYEPCRQAIEANFSYEYLLGRNFVSTQMILARHELFEDNLFDVKIPRFQDWDLMLRLLRDYKLSYTDEVLVERYISADSISQNVHKALEAYSLIEKKYSDELSSHRDSYSLFMYTKAQICKSGLTRYEEAALFMNSFKMNPNLKSLLRAIQSLISL</sequence>
<dbReference type="RefSeq" id="WP_003838561.1">
    <property type="nucleotide sequence ID" value="NC_013714.1"/>
</dbReference>
<dbReference type="GeneID" id="31607166"/>
<reference evidence="2 3" key="1">
    <citation type="journal article" date="2009" name="PLoS Genet.">
        <title>The Bifidobacterium dentium Bd1 genome sequence reflects its genetic adaptation to the human oral cavity.</title>
        <authorList>
            <person name="Ventura M."/>
            <person name="Turroni F."/>
            <person name="Zomer A."/>
            <person name="Foroni E."/>
            <person name="Giubellini V."/>
            <person name="Bottacini F."/>
            <person name="Canchaya C."/>
            <person name="Claesson M.J."/>
            <person name="He F."/>
            <person name="Mantzourani M."/>
            <person name="Mulas L."/>
            <person name="Ferrarini A."/>
            <person name="Gao B."/>
            <person name="Delledonne M."/>
            <person name="Henrissat B."/>
            <person name="Coutinho P."/>
            <person name="Oggioni M."/>
            <person name="Gupta R.S."/>
            <person name="Zhang Z."/>
            <person name="Beighton D."/>
            <person name="Fitzgerald G.F."/>
            <person name="O'Toole P.W."/>
            <person name="van Sinderen D."/>
        </authorList>
    </citation>
    <scope>NUCLEOTIDE SEQUENCE [LARGE SCALE GENOMIC DNA]</scope>
    <source>
        <strain evidence="3">ATCC 27534 / DSM 20436 / JCM 1195 / Bd1</strain>
    </source>
</reference>
<gene>
    <name evidence="2" type="ordered locus">BDP_2034</name>
</gene>
<dbReference type="InterPro" id="IPR001173">
    <property type="entry name" value="Glyco_trans_2-like"/>
</dbReference>
<dbReference type="InterPro" id="IPR029044">
    <property type="entry name" value="Nucleotide-diphossugar_trans"/>
</dbReference>
<dbReference type="SUPFAM" id="SSF53448">
    <property type="entry name" value="Nucleotide-diphospho-sugar transferases"/>
    <property type="match status" value="1"/>
</dbReference>
<dbReference type="PANTHER" id="PTHR43685:SF11">
    <property type="entry name" value="GLYCOSYLTRANSFERASE TAGX-RELATED"/>
    <property type="match status" value="1"/>
</dbReference>
<dbReference type="CDD" id="cd00761">
    <property type="entry name" value="Glyco_tranf_GTA_type"/>
    <property type="match status" value="1"/>
</dbReference>
<feature type="domain" description="Glycosyltransferase 2-like" evidence="1">
    <location>
        <begin position="5"/>
        <end position="136"/>
    </location>
</feature>
<keyword evidence="3" id="KW-1185">Reference proteome</keyword>
<dbReference type="InterPro" id="IPR050834">
    <property type="entry name" value="Glycosyltransf_2"/>
</dbReference>
<evidence type="ECO:0000313" key="2">
    <source>
        <dbReference type="EMBL" id="ADB10604.1"/>
    </source>
</evidence>
<dbReference type="Pfam" id="PF00535">
    <property type="entry name" value="Glycos_transf_2"/>
    <property type="match status" value="1"/>
</dbReference>
<proteinExistence type="predicted"/>
<dbReference type="KEGG" id="bde:BDP_2034"/>
<dbReference type="AlphaFoldDB" id="D2Q6R3"/>
<dbReference type="EMBL" id="CP001750">
    <property type="protein sequence ID" value="ADB10604.1"/>
    <property type="molecule type" value="Genomic_DNA"/>
</dbReference>